<proteinExistence type="predicted"/>
<sequence>MQTERIARPHRAYGSCHWVETRQPERTTRRSPRKRKNPPRGAPVTPKDCRARAGVTFAKSLELAVGTKRRRGMAWRPGAERALRPLGLHAA</sequence>
<comment type="caution">
    <text evidence="2">The sequence shown here is derived from an EMBL/GenBank/DDBJ whole genome shotgun (WGS) entry which is preliminary data.</text>
</comment>
<evidence type="ECO:0000313" key="2">
    <source>
        <dbReference type="EMBL" id="KAJ1106159.1"/>
    </source>
</evidence>
<feature type="compositionally biased region" description="Basic and acidic residues" evidence="1">
    <location>
        <begin position="19"/>
        <end position="28"/>
    </location>
</feature>
<accession>A0AAV7MUM5</accession>
<dbReference type="EMBL" id="JANPWB010000013">
    <property type="protein sequence ID" value="KAJ1106159.1"/>
    <property type="molecule type" value="Genomic_DNA"/>
</dbReference>
<keyword evidence="3" id="KW-1185">Reference proteome</keyword>
<gene>
    <name evidence="2" type="ORF">NDU88_003562</name>
</gene>
<protein>
    <submittedName>
        <fullName evidence="2">Uncharacterized protein</fullName>
    </submittedName>
</protein>
<evidence type="ECO:0000256" key="1">
    <source>
        <dbReference type="SAM" id="MobiDB-lite"/>
    </source>
</evidence>
<feature type="compositionally biased region" description="Basic residues" evidence="1">
    <location>
        <begin position="29"/>
        <end position="38"/>
    </location>
</feature>
<dbReference type="AlphaFoldDB" id="A0AAV7MUM5"/>
<dbReference type="Proteomes" id="UP001066276">
    <property type="component" value="Chromosome 9"/>
</dbReference>
<reference evidence="2" key="1">
    <citation type="journal article" date="2022" name="bioRxiv">
        <title>Sequencing and chromosome-scale assembly of the giantPleurodeles waltlgenome.</title>
        <authorList>
            <person name="Brown T."/>
            <person name="Elewa A."/>
            <person name="Iarovenko S."/>
            <person name="Subramanian E."/>
            <person name="Araus A.J."/>
            <person name="Petzold A."/>
            <person name="Susuki M."/>
            <person name="Suzuki K.-i.T."/>
            <person name="Hayashi T."/>
            <person name="Toyoda A."/>
            <person name="Oliveira C."/>
            <person name="Osipova E."/>
            <person name="Leigh N.D."/>
            <person name="Simon A."/>
            <person name="Yun M.H."/>
        </authorList>
    </citation>
    <scope>NUCLEOTIDE SEQUENCE</scope>
    <source>
        <strain evidence="2">20211129_DDA</strain>
        <tissue evidence="2">Liver</tissue>
    </source>
</reference>
<name>A0AAV7MUM5_PLEWA</name>
<organism evidence="2 3">
    <name type="scientific">Pleurodeles waltl</name>
    <name type="common">Iberian ribbed newt</name>
    <dbReference type="NCBI Taxonomy" id="8319"/>
    <lineage>
        <taxon>Eukaryota</taxon>
        <taxon>Metazoa</taxon>
        <taxon>Chordata</taxon>
        <taxon>Craniata</taxon>
        <taxon>Vertebrata</taxon>
        <taxon>Euteleostomi</taxon>
        <taxon>Amphibia</taxon>
        <taxon>Batrachia</taxon>
        <taxon>Caudata</taxon>
        <taxon>Salamandroidea</taxon>
        <taxon>Salamandridae</taxon>
        <taxon>Pleurodelinae</taxon>
        <taxon>Pleurodeles</taxon>
    </lineage>
</organism>
<evidence type="ECO:0000313" key="3">
    <source>
        <dbReference type="Proteomes" id="UP001066276"/>
    </source>
</evidence>
<feature type="region of interest" description="Disordered" evidence="1">
    <location>
        <begin position="1"/>
        <end position="52"/>
    </location>
</feature>